<accession>A0AAV9IIP3</accession>
<dbReference type="Proteomes" id="UP001300502">
    <property type="component" value="Unassembled WGS sequence"/>
</dbReference>
<organism evidence="2 3">
    <name type="scientific">Galdieria yellowstonensis</name>
    <dbReference type="NCBI Taxonomy" id="3028027"/>
    <lineage>
        <taxon>Eukaryota</taxon>
        <taxon>Rhodophyta</taxon>
        <taxon>Bangiophyceae</taxon>
        <taxon>Galdieriales</taxon>
        <taxon>Galdieriaceae</taxon>
        <taxon>Galdieria</taxon>
    </lineage>
</organism>
<dbReference type="AlphaFoldDB" id="A0AAV9IIP3"/>
<protein>
    <submittedName>
        <fullName evidence="2">Uncharacterized protein</fullName>
    </submittedName>
</protein>
<keyword evidence="1" id="KW-0732">Signal</keyword>
<sequence>MLAPPCNKRYSFLWISLLLLLSSLWSGCYKWIEDLDLVGGLLFLDASHILLSTSIPCPVDRNDSDTCQFCLFPNRIRKHPKITALLAVRNVDTLVSFGIRHLAEFCDSIVVLDDHSNDQTLLELKLLSRYYPIEAVIYFASEWHKRDELRDRQILLAIGRMLRGTHFVVIDYDEIFAADCISQLRKHILQLPPGHSLYIPWIFPWNGTQYHAVPGRHTGHNLLNRSLATIFADHDNFQYPNWVSTKKMSIHVDRIPHFPNGSKPTNRRLLNCKILDLRFLSLDNLERKLLWYDGLGRISNESRQVRGKVFRVNEMRQLCLQRIPPEWIAGYRYFDPSLFYNSDRWRCRQLEEWKRKYPHLFTEKCTDCKISLSPDPCR</sequence>
<evidence type="ECO:0000313" key="2">
    <source>
        <dbReference type="EMBL" id="KAK4527156.1"/>
    </source>
</evidence>
<proteinExistence type="predicted"/>
<feature type="chain" id="PRO_5043597455" evidence="1">
    <location>
        <begin position="27"/>
        <end position="378"/>
    </location>
</feature>
<dbReference type="InterPro" id="IPR029044">
    <property type="entry name" value="Nucleotide-diphossugar_trans"/>
</dbReference>
<dbReference type="EMBL" id="JANCYU010000048">
    <property type="protein sequence ID" value="KAK4527156.1"/>
    <property type="molecule type" value="Genomic_DNA"/>
</dbReference>
<evidence type="ECO:0000256" key="1">
    <source>
        <dbReference type="SAM" id="SignalP"/>
    </source>
</evidence>
<name>A0AAV9IIP3_9RHOD</name>
<dbReference type="SUPFAM" id="SSF53448">
    <property type="entry name" value="Nucleotide-diphospho-sugar transferases"/>
    <property type="match status" value="1"/>
</dbReference>
<comment type="caution">
    <text evidence="2">The sequence shown here is derived from an EMBL/GenBank/DDBJ whole genome shotgun (WGS) entry which is preliminary data.</text>
</comment>
<evidence type="ECO:0000313" key="3">
    <source>
        <dbReference type="Proteomes" id="UP001300502"/>
    </source>
</evidence>
<keyword evidence="3" id="KW-1185">Reference proteome</keyword>
<reference evidence="2 3" key="1">
    <citation type="submission" date="2022-07" db="EMBL/GenBank/DDBJ databases">
        <title>Genome-wide signatures of adaptation to extreme environments.</title>
        <authorList>
            <person name="Cho C.H."/>
            <person name="Yoon H.S."/>
        </authorList>
    </citation>
    <scope>NUCLEOTIDE SEQUENCE [LARGE SCALE GENOMIC DNA]</scope>
    <source>
        <strain evidence="2 3">108.79 E11</strain>
    </source>
</reference>
<feature type="signal peptide" evidence="1">
    <location>
        <begin position="1"/>
        <end position="26"/>
    </location>
</feature>
<gene>
    <name evidence="2" type="ORF">GAYE_SCF35G5078</name>
</gene>